<keyword evidence="1" id="KW-0808">Transferase</keyword>
<organism evidence="1 2">
    <name type="scientific">Candidatus Desulfobia pelagia</name>
    <dbReference type="NCBI Taxonomy" id="2841692"/>
    <lineage>
        <taxon>Bacteria</taxon>
        <taxon>Pseudomonadati</taxon>
        <taxon>Thermodesulfobacteriota</taxon>
        <taxon>Desulfobulbia</taxon>
        <taxon>Desulfobulbales</taxon>
        <taxon>Desulfobulbaceae</taxon>
        <taxon>Candidatus Desulfobia</taxon>
    </lineage>
</organism>
<comment type="caution">
    <text evidence="1">The sequence shown here is derived from an EMBL/GenBank/DDBJ whole genome shotgun (WGS) entry which is preliminary data.</text>
</comment>
<gene>
    <name evidence="1" type="ORF">H8E41_07675</name>
</gene>
<dbReference type="Pfam" id="PF08843">
    <property type="entry name" value="AbiEii"/>
    <property type="match status" value="1"/>
</dbReference>
<dbReference type="Proteomes" id="UP000614424">
    <property type="component" value="Unassembled WGS sequence"/>
</dbReference>
<sequence length="288" mass="33378">MHDAVAKMMSKYTCRNSADYTHALREILQEIALLGLWRSKFFEKTAFYGGTALRILYGLDRFSEDLDFSLLAPSEKFQIEKYTAALEKELRAFGFNVHVELINKAVGGAVQSAFLKTNTLNELLIITIDKSIVREIHRDQVLKIKLEVDTDPPPGFSTESKYLLHPIPFAVRTYTLPDLFAGKMHAVLFRNWKNRVKGRDWYDLVWYVANHPELRLSHLEQRMRQSGHWSGSKTLDKTQFIKLLHSKTNEINVDQARLDVAPFVKHPESLDVWSIEFFHDIISRIETI</sequence>
<dbReference type="GO" id="GO:0016740">
    <property type="term" value="F:transferase activity"/>
    <property type="evidence" value="ECO:0007669"/>
    <property type="project" value="UniProtKB-KW"/>
</dbReference>
<evidence type="ECO:0000313" key="2">
    <source>
        <dbReference type="Proteomes" id="UP000614424"/>
    </source>
</evidence>
<dbReference type="Gene3D" id="3.10.450.620">
    <property type="entry name" value="JHP933, nucleotidyltransferase-like core domain"/>
    <property type="match status" value="1"/>
</dbReference>
<protein>
    <submittedName>
        <fullName evidence="1">Nucleotidyl transferase AbiEii/AbiGii toxin family protein</fullName>
    </submittedName>
</protein>
<accession>A0A8J6NBG6</accession>
<dbReference type="EMBL" id="JACNJZ010000104">
    <property type="protein sequence ID" value="MBC8317771.1"/>
    <property type="molecule type" value="Genomic_DNA"/>
</dbReference>
<proteinExistence type="predicted"/>
<dbReference type="AlphaFoldDB" id="A0A8J6NBG6"/>
<evidence type="ECO:0000313" key="1">
    <source>
        <dbReference type="EMBL" id="MBC8317771.1"/>
    </source>
</evidence>
<dbReference type="InterPro" id="IPR014942">
    <property type="entry name" value="AbiEii"/>
</dbReference>
<name>A0A8J6NBG6_9BACT</name>
<reference evidence="1 2" key="1">
    <citation type="submission" date="2020-08" db="EMBL/GenBank/DDBJ databases">
        <title>Bridging the membrane lipid divide: bacteria of the FCB group superphylum have the potential to synthesize archaeal ether lipids.</title>
        <authorList>
            <person name="Villanueva L."/>
            <person name="Von Meijenfeldt F.A.B."/>
            <person name="Westbye A.B."/>
            <person name="Yadav S."/>
            <person name="Hopmans E.C."/>
            <person name="Dutilh B.E."/>
            <person name="Sinninghe Damste J.S."/>
        </authorList>
    </citation>
    <scope>NUCLEOTIDE SEQUENCE [LARGE SCALE GENOMIC DNA]</scope>
    <source>
        <strain evidence="1">NIOZ-UU47</strain>
    </source>
</reference>